<dbReference type="GO" id="GO:0005524">
    <property type="term" value="F:ATP binding"/>
    <property type="evidence" value="ECO:0007669"/>
    <property type="project" value="UniProtKB-KW"/>
</dbReference>
<dbReference type="Pfam" id="PF00005">
    <property type="entry name" value="ABC_tran"/>
    <property type="match status" value="1"/>
</dbReference>
<dbReference type="Proteomes" id="UP001596072">
    <property type="component" value="Unassembled WGS sequence"/>
</dbReference>
<dbReference type="CDD" id="cd03214">
    <property type="entry name" value="ABC_Iron-Siderophores_B12_Hemin"/>
    <property type="match status" value="1"/>
</dbReference>
<evidence type="ECO:0000313" key="5">
    <source>
        <dbReference type="Proteomes" id="UP001596072"/>
    </source>
</evidence>
<accession>A0ABW0ZL35</accession>
<dbReference type="RefSeq" id="WP_240769556.1">
    <property type="nucleotide sequence ID" value="NZ_JBHSNS010000019.1"/>
</dbReference>
<comment type="caution">
    <text evidence="4">The sequence shown here is derived from an EMBL/GenBank/DDBJ whole genome shotgun (WGS) entry which is preliminary data.</text>
</comment>
<keyword evidence="2 4" id="KW-0067">ATP-binding</keyword>
<dbReference type="EMBL" id="JBHSNS010000019">
    <property type="protein sequence ID" value="MFC5731606.1"/>
    <property type="molecule type" value="Genomic_DNA"/>
</dbReference>
<dbReference type="SMART" id="SM00382">
    <property type="entry name" value="AAA"/>
    <property type="match status" value="1"/>
</dbReference>
<evidence type="ECO:0000256" key="2">
    <source>
        <dbReference type="ARBA" id="ARBA00022840"/>
    </source>
</evidence>
<evidence type="ECO:0000313" key="4">
    <source>
        <dbReference type="EMBL" id="MFC5731606.1"/>
    </source>
</evidence>
<dbReference type="SUPFAM" id="SSF52540">
    <property type="entry name" value="P-loop containing nucleoside triphosphate hydrolases"/>
    <property type="match status" value="1"/>
</dbReference>
<protein>
    <submittedName>
        <fullName evidence="4">ABC transporter ATP-binding protein</fullName>
    </submittedName>
</protein>
<sequence length="277" mass="29716">MIFDSPADLAARPADTIPHLATHGLSCVIGGRTILSGVDLEVRRGEVLGLIGANGTGKSTLLRVLAGVRRPAAGSVRLAGESLTAMRPRLRARHLAFVAQEETGPTDLLVGEMVGLGRVPHARAWGGFEERSRGAIRAALDQVDLGYAINQPLDRLSGGERRRALIARGLAQEAPLLLLDEPTNHLDIGHQLALMRRIRALSRTVVVALHDLDLAATFCDRVAVLHDGALLACGEPDEVLTPSILHDAFGVLATRVTHPITGRTHLLFSRDEREPHP</sequence>
<dbReference type="InterPro" id="IPR027417">
    <property type="entry name" value="P-loop_NTPase"/>
</dbReference>
<feature type="domain" description="ABC transporter" evidence="3">
    <location>
        <begin position="20"/>
        <end position="252"/>
    </location>
</feature>
<dbReference type="PROSITE" id="PS00211">
    <property type="entry name" value="ABC_TRANSPORTER_1"/>
    <property type="match status" value="1"/>
</dbReference>
<dbReference type="PROSITE" id="PS50893">
    <property type="entry name" value="ABC_TRANSPORTER_2"/>
    <property type="match status" value="1"/>
</dbReference>
<dbReference type="Gene3D" id="3.40.50.300">
    <property type="entry name" value="P-loop containing nucleotide triphosphate hydrolases"/>
    <property type="match status" value="1"/>
</dbReference>
<evidence type="ECO:0000259" key="3">
    <source>
        <dbReference type="PROSITE" id="PS50893"/>
    </source>
</evidence>
<proteinExistence type="predicted"/>
<keyword evidence="5" id="KW-1185">Reference proteome</keyword>
<gene>
    <name evidence="4" type="ORF">ACFPQB_22030</name>
</gene>
<evidence type="ECO:0000256" key="1">
    <source>
        <dbReference type="ARBA" id="ARBA00022741"/>
    </source>
</evidence>
<dbReference type="InterPro" id="IPR003593">
    <property type="entry name" value="AAA+_ATPase"/>
</dbReference>
<dbReference type="PANTHER" id="PTHR42794:SF2">
    <property type="entry name" value="ABC TRANSPORTER ATP-BINDING PROTEIN"/>
    <property type="match status" value="1"/>
</dbReference>
<organism evidence="4 5">
    <name type="scientific">Nocardioides vastitatis</name>
    <dbReference type="NCBI Taxonomy" id="2568655"/>
    <lineage>
        <taxon>Bacteria</taxon>
        <taxon>Bacillati</taxon>
        <taxon>Actinomycetota</taxon>
        <taxon>Actinomycetes</taxon>
        <taxon>Propionibacteriales</taxon>
        <taxon>Nocardioidaceae</taxon>
        <taxon>Nocardioides</taxon>
    </lineage>
</organism>
<dbReference type="InterPro" id="IPR017871">
    <property type="entry name" value="ABC_transporter-like_CS"/>
</dbReference>
<reference evidence="5" key="1">
    <citation type="journal article" date="2019" name="Int. J. Syst. Evol. Microbiol.">
        <title>The Global Catalogue of Microorganisms (GCM) 10K type strain sequencing project: providing services to taxonomists for standard genome sequencing and annotation.</title>
        <authorList>
            <consortium name="The Broad Institute Genomics Platform"/>
            <consortium name="The Broad Institute Genome Sequencing Center for Infectious Disease"/>
            <person name="Wu L."/>
            <person name="Ma J."/>
        </authorList>
    </citation>
    <scope>NUCLEOTIDE SEQUENCE [LARGE SCALE GENOMIC DNA]</scope>
    <source>
        <strain evidence="5">YIM 94188</strain>
    </source>
</reference>
<dbReference type="PANTHER" id="PTHR42794">
    <property type="entry name" value="HEMIN IMPORT ATP-BINDING PROTEIN HMUV"/>
    <property type="match status" value="1"/>
</dbReference>
<keyword evidence="1" id="KW-0547">Nucleotide-binding</keyword>
<name>A0ABW0ZL35_9ACTN</name>
<dbReference type="InterPro" id="IPR003439">
    <property type="entry name" value="ABC_transporter-like_ATP-bd"/>
</dbReference>